<keyword evidence="7 8" id="KW-0472">Membrane</keyword>
<evidence type="ECO:0000256" key="8">
    <source>
        <dbReference type="SAM" id="Phobius"/>
    </source>
</evidence>
<dbReference type="Gene3D" id="1.20.58.340">
    <property type="entry name" value="Magnesium transport protein CorA, transmembrane region"/>
    <property type="match status" value="2"/>
</dbReference>
<dbReference type="CDD" id="cd12822">
    <property type="entry name" value="TmCorA-like"/>
    <property type="match status" value="1"/>
</dbReference>
<dbReference type="Gene3D" id="3.30.460.20">
    <property type="entry name" value="CorA soluble domain-like"/>
    <property type="match status" value="1"/>
</dbReference>
<dbReference type="PANTHER" id="PTHR46494">
    <property type="entry name" value="CORA FAMILY METAL ION TRANSPORTER (EUROFUNG)"/>
    <property type="match status" value="1"/>
</dbReference>
<dbReference type="EMBL" id="JABENB010000001">
    <property type="protein sequence ID" value="NNG38135.1"/>
    <property type="molecule type" value="Genomic_DNA"/>
</dbReference>
<dbReference type="InterPro" id="IPR002523">
    <property type="entry name" value="MgTranspt_CorA/ZnTranspt_ZntB"/>
</dbReference>
<evidence type="ECO:0000313" key="10">
    <source>
        <dbReference type="Proteomes" id="UP000557772"/>
    </source>
</evidence>
<dbReference type="SUPFAM" id="SSF143865">
    <property type="entry name" value="CorA soluble domain-like"/>
    <property type="match status" value="1"/>
</dbReference>
<feature type="transmembrane region" description="Helical" evidence="8">
    <location>
        <begin position="299"/>
        <end position="319"/>
    </location>
</feature>
<evidence type="ECO:0000313" key="9">
    <source>
        <dbReference type="EMBL" id="NNG38135.1"/>
    </source>
</evidence>
<comment type="similarity">
    <text evidence="2">Belongs to the CorA metal ion transporter (MIT) (TC 1.A.35) family.</text>
</comment>
<dbReference type="GO" id="GO:0015087">
    <property type="term" value="F:cobalt ion transmembrane transporter activity"/>
    <property type="evidence" value="ECO:0007669"/>
    <property type="project" value="TreeGrafter"/>
</dbReference>
<dbReference type="AlphaFoldDB" id="A0A849AC85"/>
<keyword evidence="4" id="KW-1003">Cell membrane</keyword>
<dbReference type="GO" id="GO:0050897">
    <property type="term" value="F:cobalt ion binding"/>
    <property type="evidence" value="ECO:0007669"/>
    <property type="project" value="TreeGrafter"/>
</dbReference>
<comment type="subcellular location">
    <subcellularLocation>
        <location evidence="1">Cell membrane</location>
        <topology evidence="1">Multi-pass membrane protein</topology>
    </subcellularLocation>
</comment>
<keyword evidence="6 8" id="KW-1133">Transmembrane helix</keyword>
<evidence type="ECO:0000256" key="1">
    <source>
        <dbReference type="ARBA" id="ARBA00004651"/>
    </source>
</evidence>
<dbReference type="InterPro" id="IPR045863">
    <property type="entry name" value="CorA_TM1_TM2"/>
</dbReference>
<feature type="transmembrane region" description="Helical" evidence="8">
    <location>
        <begin position="269"/>
        <end position="287"/>
    </location>
</feature>
<dbReference type="PANTHER" id="PTHR46494:SF1">
    <property type="entry name" value="CORA FAMILY METAL ION TRANSPORTER (EUROFUNG)"/>
    <property type="match status" value="1"/>
</dbReference>
<evidence type="ECO:0000256" key="6">
    <source>
        <dbReference type="ARBA" id="ARBA00022989"/>
    </source>
</evidence>
<dbReference type="GO" id="GO:0000287">
    <property type="term" value="F:magnesium ion binding"/>
    <property type="evidence" value="ECO:0007669"/>
    <property type="project" value="TreeGrafter"/>
</dbReference>
<protein>
    <submittedName>
        <fullName evidence="9">Magnesium transporter CorA family protein</fullName>
    </submittedName>
</protein>
<evidence type="ECO:0000256" key="2">
    <source>
        <dbReference type="ARBA" id="ARBA00009765"/>
    </source>
</evidence>
<dbReference type="GO" id="GO:0015095">
    <property type="term" value="F:magnesium ion transmembrane transporter activity"/>
    <property type="evidence" value="ECO:0007669"/>
    <property type="project" value="TreeGrafter"/>
</dbReference>
<dbReference type="RefSeq" id="WP_171151620.1">
    <property type="nucleotide sequence ID" value="NZ_JABENB010000001.1"/>
</dbReference>
<comment type="caution">
    <text evidence="9">The sequence shown here is derived from an EMBL/GenBank/DDBJ whole genome shotgun (WGS) entry which is preliminary data.</text>
</comment>
<evidence type="ECO:0000256" key="7">
    <source>
        <dbReference type="ARBA" id="ARBA00023136"/>
    </source>
</evidence>
<sequence length="325" mass="36103">MTCQVQTKVWRGGALAESGLPLDRVSELLEEPDAFTWVDLLDPEGDDLRRLADEIGLDPHTVEDALTRNERPKAVRFKSYFFITAFTVTGMAEDDHVHRISIIVLPHGLVTVRLGGAFPVDEVVQNLEDDSDLMQLGPKALLHGLLDAIVDGYFDAISTIDDKVDALESGLFDENHAGKDVARKAFLLHKDVGRLRRIVLPMREVVGVVLRKVTTTPGEQALTPYYEDLYDHTMRVAEWSDSLRDTVESIQDTNLALGDAALNNIMKKLTAWAAIIAVPTAITGFYGQNVPYPGFSKEWGFVVSISLIIVISGALFVSFKRRNWL</sequence>
<dbReference type="InterPro" id="IPR045861">
    <property type="entry name" value="CorA_cytoplasmic_dom"/>
</dbReference>
<keyword evidence="5 8" id="KW-0812">Transmembrane</keyword>
<evidence type="ECO:0000256" key="5">
    <source>
        <dbReference type="ARBA" id="ARBA00022692"/>
    </source>
</evidence>
<dbReference type="GO" id="GO:0005886">
    <property type="term" value="C:plasma membrane"/>
    <property type="evidence" value="ECO:0007669"/>
    <property type="project" value="UniProtKB-SubCell"/>
</dbReference>
<accession>A0A849AC85</accession>
<dbReference type="Pfam" id="PF01544">
    <property type="entry name" value="CorA"/>
    <property type="match status" value="1"/>
</dbReference>
<organism evidence="9 10">
    <name type="scientific">Flexivirga aerilata</name>
    <dbReference type="NCBI Taxonomy" id="1656889"/>
    <lineage>
        <taxon>Bacteria</taxon>
        <taxon>Bacillati</taxon>
        <taxon>Actinomycetota</taxon>
        <taxon>Actinomycetes</taxon>
        <taxon>Micrococcales</taxon>
        <taxon>Dermacoccaceae</taxon>
        <taxon>Flexivirga</taxon>
    </lineage>
</organism>
<keyword evidence="10" id="KW-1185">Reference proteome</keyword>
<gene>
    <name evidence="9" type="ORF">HJ588_02460</name>
</gene>
<reference evidence="9 10" key="1">
    <citation type="submission" date="2020-05" db="EMBL/GenBank/DDBJ databases">
        <title>Flexivirga sp. ID2601S isolated from air conditioner.</title>
        <authorList>
            <person name="Kim D.H."/>
        </authorList>
    </citation>
    <scope>NUCLEOTIDE SEQUENCE [LARGE SCALE GENOMIC DNA]</scope>
    <source>
        <strain evidence="9 10">ID2601S</strain>
    </source>
</reference>
<dbReference type="Proteomes" id="UP000557772">
    <property type="component" value="Unassembled WGS sequence"/>
</dbReference>
<keyword evidence="3" id="KW-0813">Transport</keyword>
<evidence type="ECO:0000256" key="4">
    <source>
        <dbReference type="ARBA" id="ARBA00022475"/>
    </source>
</evidence>
<dbReference type="SUPFAM" id="SSF144083">
    <property type="entry name" value="Magnesium transport protein CorA, transmembrane region"/>
    <property type="match status" value="1"/>
</dbReference>
<evidence type="ECO:0000256" key="3">
    <source>
        <dbReference type="ARBA" id="ARBA00022448"/>
    </source>
</evidence>
<proteinExistence type="inferred from homology"/>
<name>A0A849AC85_9MICO</name>